<name>A0A0A9BBS4_ARUDO</name>
<proteinExistence type="predicted"/>
<accession>A0A0A9BBS4</accession>
<organism evidence="1">
    <name type="scientific">Arundo donax</name>
    <name type="common">Giant reed</name>
    <name type="synonym">Donax arundinaceus</name>
    <dbReference type="NCBI Taxonomy" id="35708"/>
    <lineage>
        <taxon>Eukaryota</taxon>
        <taxon>Viridiplantae</taxon>
        <taxon>Streptophyta</taxon>
        <taxon>Embryophyta</taxon>
        <taxon>Tracheophyta</taxon>
        <taxon>Spermatophyta</taxon>
        <taxon>Magnoliopsida</taxon>
        <taxon>Liliopsida</taxon>
        <taxon>Poales</taxon>
        <taxon>Poaceae</taxon>
        <taxon>PACMAD clade</taxon>
        <taxon>Arundinoideae</taxon>
        <taxon>Arundineae</taxon>
        <taxon>Arundo</taxon>
    </lineage>
</organism>
<dbReference type="EMBL" id="GBRH01239240">
    <property type="protein sequence ID" value="JAD58655.1"/>
    <property type="molecule type" value="Transcribed_RNA"/>
</dbReference>
<dbReference type="AlphaFoldDB" id="A0A0A9BBS4"/>
<evidence type="ECO:0000313" key="1">
    <source>
        <dbReference type="EMBL" id="JAD58655.1"/>
    </source>
</evidence>
<protein>
    <submittedName>
        <fullName evidence="1">Uncharacterized protein</fullName>
    </submittedName>
</protein>
<sequence length="29" mass="3253">MKANSTNLLHILGTGREVMDLLVLNPSWE</sequence>
<reference evidence="1" key="1">
    <citation type="submission" date="2014-09" db="EMBL/GenBank/DDBJ databases">
        <authorList>
            <person name="Magalhaes I.L.F."/>
            <person name="Oliveira U."/>
            <person name="Santos F.R."/>
            <person name="Vidigal T.H.D.A."/>
            <person name="Brescovit A.D."/>
            <person name="Santos A.J."/>
        </authorList>
    </citation>
    <scope>NUCLEOTIDE SEQUENCE</scope>
    <source>
        <tissue evidence="1">Shoot tissue taken approximately 20 cm above the soil surface</tissue>
    </source>
</reference>
<reference evidence="1" key="2">
    <citation type="journal article" date="2015" name="Data Brief">
        <title>Shoot transcriptome of the giant reed, Arundo donax.</title>
        <authorList>
            <person name="Barrero R.A."/>
            <person name="Guerrero F.D."/>
            <person name="Moolhuijzen P."/>
            <person name="Goolsby J.A."/>
            <person name="Tidwell J."/>
            <person name="Bellgard S.E."/>
            <person name="Bellgard M.I."/>
        </authorList>
    </citation>
    <scope>NUCLEOTIDE SEQUENCE</scope>
    <source>
        <tissue evidence="1">Shoot tissue taken approximately 20 cm above the soil surface</tissue>
    </source>
</reference>